<dbReference type="GO" id="GO:0008270">
    <property type="term" value="F:zinc ion binding"/>
    <property type="evidence" value="ECO:0007669"/>
    <property type="project" value="UniProtKB-KW"/>
</dbReference>
<reference evidence="9" key="1">
    <citation type="submission" date="2022-11" db="UniProtKB">
        <authorList>
            <consortium name="WormBaseParasite"/>
        </authorList>
    </citation>
    <scope>IDENTIFICATION</scope>
</reference>
<dbReference type="PROSITE" id="PS50199">
    <property type="entry name" value="ZF_RANBP2_2"/>
    <property type="match status" value="1"/>
</dbReference>
<dbReference type="Proteomes" id="UP000887540">
    <property type="component" value="Unplaced"/>
</dbReference>
<evidence type="ECO:0000256" key="4">
    <source>
        <dbReference type="ARBA" id="ARBA00022833"/>
    </source>
</evidence>
<evidence type="ECO:0000313" key="8">
    <source>
        <dbReference type="Proteomes" id="UP000887540"/>
    </source>
</evidence>
<sequence length="519" mass="59794">MVIHASEEVQLEESSKKNMEIDEVDTFLATQPGKIERKKTMMCRHNDRQKCTNCLPIDPYDEEYMKENNIKHLSFHAYVRKLTDLHGKGTQLKKPLENIHIQVKLDCKNGHLPYPHAICTKCRPPSLTLNRQKFRHVDNITIENKDIVDRFLDFWRRSNHQRIGYLIGRYEPFLDVPLGIKAVVTAIYEPPQHSSESAANLDDDSHENEVDELCRYLGMKRVGWIFTDLWAQDPTAGTVHCIRNEDSFLLSAEECITAGAFQNKYKNYTQYSSDGYFGSKFVTVVATGNKTKQIDFAGYQVSDQCTAMVEADILCPTNHFELASVREHPLNEKHYITDVQFTEKNEYGAEVQRNGKPMPVEFLLVDVPVGMPIEPYMTFNVTRAEKDFPIENRTFIGQFQDVRNVAKYVNEFTNNQFLELISNFHFLLFLVTNDIVRFTNDEIKQLCELVVRKDRVEAADWAEQNPSWQTFKEVIRAGNELEHQEAASGPNRVTWACPHCTFENTGDSTDCAVCNLPRA</sequence>
<dbReference type="InterPro" id="IPR001876">
    <property type="entry name" value="Znf_RanBP2"/>
</dbReference>
<dbReference type="PIRSF" id="PIRSF010052">
    <property type="entry name" value="Polyub_prc_Npl4"/>
    <property type="match status" value="1"/>
</dbReference>
<keyword evidence="3 5" id="KW-0863">Zinc-finger</keyword>
<dbReference type="InterPro" id="IPR016563">
    <property type="entry name" value="Npl4"/>
</dbReference>
<dbReference type="GO" id="GO:0005634">
    <property type="term" value="C:nucleus"/>
    <property type="evidence" value="ECO:0007669"/>
    <property type="project" value="TreeGrafter"/>
</dbReference>
<protein>
    <submittedName>
        <fullName evidence="9">Nuclear protein localization protein 4</fullName>
    </submittedName>
</protein>
<feature type="domain" description="RanBP2-type" evidence="6">
    <location>
        <begin position="487"/>
        <end position="519"/>
    </location>
</feature>
<organism evidence="8 9">
    <name type="scientific">Acrobeloides nanus</name>
    <dbReference type="NCBI Taxonomy" id="290746"/>
    <lineage>
        <taxon>Eukaryota</taxon>
        <taxon>Metazoa</taxon>
        <taxon>Ecdysozoa</taxon>
        <taxon>Nematoda</taxon>
        <taxon>Chromadorea</taxon>
        <taxon>Rhabditida</taxon>
        <taxon>Tylenchina</taxon>
        <taxon>Cephalobomorpha</taxon>
        <taxon>Cephaloboidea</taxon>
        <taxon>Cephalobidae</taxon>
        <taxon>Acrobeloides</taxon>
    </lineage>
</organism>
<feature type="domain" description="MPN" evidence="7">
    <location>
        <begin position="140"/>
        <end position="277"/>
    </location>
</feature>
<dbReference type="GO" id="GO:0006511">
    <property type="term" value="P:ubiquitin-dependent protein catabolic process"/>
    <property type="evidence" value="ECO:0007669"/>
    <property type="project" value="InterPro"/>
</dbReference>
<evidence type="ECO:0000256" key="3">
    <source>
        <dbReference type="ARBA" id="ARBA00022771"/>
    </source>
</evidence>
<dbReference type="InterPro" id="IPR007717">
    <property type="entry name" value="NPL4_C"/>
</dbReference>
<dbReference type="PROSITE" id="PS01358">
    <property type="entry name" value="ZF_RANBP2_1"/>
    <property type="match status" value="1"/>
</dbReference>
<keyword evidence="2" id="KW-0479">Metal-binding</keyword>
<dbReference type="Pfam" id="PF05020">
    <property type="entry name" value="zf-NPL4"/>
    <property type="match status" value="1"/>
</dbReference>
<evidence type="ECO:0000256" key="1">
    <source>
        <dbReference type="ARBA" id="ARBA00011025"/>
    </source>
</evidence>
<name>A0A914DD23_9BILA</name>
<dbReference type="GO" id="GO:0043130">
    <property type="term" value="F:ubiquitin binding"/>
    <property type="evidence" value="ECO:0007669"/>
    <property type="project" value="TreeGrafter"/>
</dbReference>
<accession>A0A914DD23</accession>
<evidence type="ECO:0000256" key="5">
    <source>
        <dbReference type="PROSITE-ProRule" id="PRU00322"/>
    </source>
</evidence>
<evidence type="ECO:0000256" key="2">
    <source>
        <dbReference type="ARBA" id="ARBA00022723"/>
    </source>
</evidence>
<dbReference type="Gene3D" id="3.40.140.10">
    <property type="entry name" value="Cytidine Deaminase, domain 2"/>
    <property type="match status" value="1"/>
</dbReference>
<dbReference type="SUPFAM" id="SSF90209">
    <property type="entry name" value="Ran binding protein zinc finger-like"/>
    <property type="match status" value="1"/>
</dbReference>
<dbReference type="PROSITE" id="PS50249">
    <property type="entry name" value="MPN"/>
    <property type="match status" value="1"/>
</dbReference>
<evidence type="ECO:0000259" key="7">
    <source>
        <dbReference type="PROSITE" id="PS50249"/>
    </source>
</evidence>
<dbReference type="AlphaFoldDB" id="A0A914DD23"/>
<evidence type="ECO:0000259" key="6">
    <source>
        <dbReference type="PROSITE" id="PS50199"/>
    </source>
</evidence>
<dbReference type="CDD" id="cd08061">
    <property type="entry name" value="MPN_NPL4"/>
    <property type="match status" value="1"/>
</dbReference>
<dbReference type="InterPro" id="IPR036443">
    <property type="entry name" value="Znf_RanBP2_sf"/>
</dbReference>
<dbReference type="PANTHER" id="PTHR12710:SF0">
    <property type="entry name" value="NUCLEAR PROTEIN LOCALIZATION PROTEIN 4 HOMOLOG"/>
    <property type="match status" value="1"/>
</dbReference>
<dbReference type="Pfam" id="PF05021">
    <property type="entry name" value="NPL4"/>
    <property type="match status" value="1"/>
</dbReference>
<comment type="similarity">
    <text evidence="1">Belongs to the NPL4 family.</text>
</comment>
<dbReference type="InterPro" id="IPR007716">
    <property type="entry name" value="NPL4_Zn-bd_put"/>
</dbReference>
<dbReference type="WBParaSite" id="ACRNAN_scaffold2394.g9176.t1">
    <property type="protein sequence ID" value="ACRNAN_scaffold2394.g9176.t1"/>
    <property type="gene ID" value="ACRNAN_scaffold2394.g9176"/>
</dbReference>
<evidence type="ECO:0000313" key="9">
    <source>
        <dbReference type="WBParaSite" id="ACRNAN_scaffold2394.g9176.t1"/>
    </source>
</evidence>
<dbReference type="SMART" id="SM00547">
    <property type="entry name" value="ZnF_RBZ"/>
    <property type="match status" value="1"/>
</dbReference>
<keyword evidence="4" id="KW-0862">Zinc</keyword>
<dbReference type="GO" id="GO:0031625">
    <property type="term" value="F:ubiquitin protein ligase binding"/>
    <property type="evidence" value="ECO:0007669"/>
    <property type="project" value="TreeGrafter"/>
</dbReference>
<dbReference type="InterPro" id="IPR037518">
    <property type="entry name" value="MPN"/>
</dbReference>
<proteinExistence type="inferred from homology"/>
<dbReference type="PANTHER" id="PTHR12710">
    <property type="entry name" value="NUCLEAR PROTEIN LOCALIZATION 4"/>
    <property type="match status" value="1"/>
</dbReference>
<keyword evidence="8" id="KW-1185">Reference proteome</keyword>